<sequence length="144" mass="15899">MVNFSGIWTAVEWDDESFIKFFAAMGIPEPKMALDLFKSAEKHEIIDKGDTVIFRIPDPESEGGKRDILFKVGEESVAVGPIGVPIKKFTTKEGNKLIFHETAPNGAKNITVRELQGDKMILTKTDVVSGVTGICVCKREESKL</sequence>
<name>A0A9J7HUA9_BRAFL</name>
<evidence type="ECO:0000313" key="2">
    <source>
        <dbReference type="RefSeq" id="XP_035664530.1"/>
    </source>
</evidence>
<dbReference type="CDD" id="cd00742">
    <property type="entry name" value="FABP"/>
    <property type="match status" value="1"/>
</dbReference>
<keyword evidence="1" id="KW-1185">Reference proteome</keyword>
<dbReference type="KEGG" id="bfo:118408027"/>
<organism evidence="1 2">
    <name type="scientific">Branchiostoma floridae</name>
    <name type="common">Florida lancelet</name>
    <name type="synonym">Amphioxus</name>
    <dbReference type="NCBI Taxonomy" id="7739"/>
    <lineage>
        <taxon>Eukaryota</taxon>
        <taxon>Metazoa</taxon>
        <taxon>Chordata</taxon>
        <taxon>Cephalochordata</taxon>
        <taxon>Leptocardii</taxon>
        <taxon>Amphioxiformes</taxon>
        <taxon>Branchiostomatidae</taxon>
        <taxon>Branchiostoma</taxon>
    </lineage>
</organism>
<evidence type="ECO:0000313" key="1">
    <source>
        <dbReference type="Proteomes" id="UP000001554"/>
    </source>
</evidence>
<reference evidence="2" key="1">
    <citation type="submission" date="2025-08" db="UniProtKB">
        <authorList>
            <consortium name="RefSeq"/>
        </authorList>
    </citation>
    <scope>IDENTIFICATION</scope>
    <source>
        <strain evidence="2">S238N-H82</strain>
        <tissue evidence="2">Testes</tissue>
    </source>
</reference>
<gene>
    <name evidence="2" type="primary">LOC118408027</name>
</gene>
<accession>A0A9J7HUA9</accession>
<dbReference type="RefSeq" id="XP_035664530.1">
    <property type="nucleotide sequence ID" value="XM_035808637.1"/>
</dbReference>
<dbReference type="SUPFAM" id="SSF50814">
    <property type="entry name" value="Lipocalins"/>
    <property type="match status" value="1"/>
</dbReference>
<dbReference type="GeneID" id="118408027"/>
<dbReference type="Gene3D" id="2.40.128.20">
    <property type="match status" value="1"/>
</dbReference>
<proteinExistence type="predicted"/>
<dbReference type="Proteomes" id="UP000001554">
    <property type="component" value="Unplaced"/>
</dbReference>
<dbReference type="InterPro" id="IPR012674">
    <property type="entry name" value="Calycin"/>
</dbReference>
<dbReference type="AlphaFoldDB" id="A0A9J7HUA9"/>
<protein>
    <submittedName>
        <fullName evidence="2">Uncharacterized protein LOC118408027 isoform X1</fullName>
    </submittedName>
</protein>